<organism evidence="1 2">
    <name type="scientific">Fasciola gigantica</name>
    <name type="common">Giant liver fluke</name>
    <dbReference type="NCBI Taxonomy" id="46835"/>
    <lineage>
        <taxon>Eukaryota</taxon>
        <taxon>Metazoa</taxon>
        <taxon>Spiralia</taxon>
        <taxon>Lophotrochozoa</taxon>
        <taxon>Platyhelminthes</taxon>
        <taxon>Trematoda</taxon>
        <taxon>Digenea</taxon>
        <taxon>Plagiorchiida</taxon>
        <taxon>Echinostomata</taxon>
        <taxon>Echinostomatoidea</taxon>
        <taxon>Fasciolidae</taxon>
        <taxon>Fasciola</taxon>
    </lineage>
</organism>
<gene>
    <name evidence="1" type="ORF">FGIG_08101</name>
</gene>
<dbReference type="AlphaFoldDB" id="A0A504YVC0"/>
<evidence type="ECO:0000313" key="2">
    <source>
        <dbReference type="Proteomes" id="UP000316759"/>
    </source>
</evidence>
<dbReference type="EMBL" id="SUNJ01002522">
    <property type="protein sequence ID" value="TPP65902.1"/>
    <property type="molecule type" value="Genomic_DNA"/>
</dbReference>
<evidence type="ECO:0008006" key="3">
    <source>
        <dbReference type="Google" id="ProtNLM"/>
    </source>
</evidence>
<proteinExistence type="predicted"/>
<comment type="caution">
    <text evidence="1">The sequence shown here is derived from an EMBL/GenBank/DDBJ whole genome shotgun (WGS) entry which is preliminary data.</text>
</comment>
<sequence>MRIPAGTRCKWTVANKWKNEKSNVSILVYLKPTNKSQSNQCVKFHSSIVNAEQIMCAVNGRNVLESTEDYATMFFPTGKNDGQVEHFDVYYKLGELDDHIHFTSSHA</sequence>
<reference evidence="1 2" key="1">
    <citation type="submission" date="2019-04" db="EMBL/GenBank/DDBJ databases">
        <title>Annotation for the trematode Fasciola gigantica.</title>
        <authorList>
            <person name="Choi Y.-J."/>
        </authorList>
    </citation>
    <scope>NUCLEOTIDE SEQUENCE [LARGE SCALE GENOMIC DNA]</scope>
    <source>
        <strain evidence="1">Uganda_cow_1</strain>
    </source>
</reference>
<name>A0A504YVC0_FASGI</name>
<accession>A0A504YVC0</accession>
<evidence type="ECO:0000313" key="1">
    <source>
        <dbReference type="EMBL" id="TPP65902.1"/>
    </source>
</evidence>
<dbReference type="Proteomes" id="UP000316759">
    <property type="component" value="Unassembled WGS sequence"/>
</dbReference>
<protein>
    <recommendedName>
        <fullName evidence="3">CUB domain-containing protein</fullName>
    </recommendedName>
</protein>
<keyword evidence="2" id="KW-1185">Reference proteome</keyword>